<sequence>MKNSPIQQISELTKIYGISEIEIIDLLRKAVTKSFPHKEIEVEVSNQKLIFYKTFYNRYNELKREQIKLKVEDKNKINKIFYKLLFKESQLRIFKNIKDFQKSNNGVISGEVIGKAANGFKVLTKFGTAYLPFSAIPIAEKNKKIFKKNVAHYFHINKVTIKMGVLKIVLDRYSKNILLQDIKEIIDTQEQNLININRDIGSKITLYVKNKIDKESIKGLSKRYKEQVKVKVLNA</sequence>
<reference evidence="1 2" key="1">
    <citation type="submission" date="2014-06" db="EMBL/GenBank/DDBJ databases">
        <title>Helicobacter pullorum isolates in fresh chicken meat - phenotypic and genotypic features.</title>
        <authorList>
            <person name="Borges V."/>
            <person name="Santos A."/>
            <person name="Correia C.B."/>
            <person name="Saraiva M."/>
            <person name="Menard A."/>
            <person name="Vieira L."/>
            <person name="Sampaio D.A."/>
            <person name="Gomes J.P."/>
            <person name="Oleastro M."/>
        </authorList>
    </citation>
    <scope>NUCLEOTIDE SEQUENCE [LARGE SCALE GENOMIC DNA]</scope>
    <source>
        <strain evidence="1 2">229334/12</strain>
    </source>
</reference>
<organism evidence="1 2">
    <name type="scientific">Helicobacter pullorum</name>
    <dbReference type="NCBI Taxonomy" id="35818"/>
    <lineage>
        <taxon>Bacteria</taxon>
        <taxon>Pseudomonadati</taxon>
        <taxon>Campylobacterota</taxon>
        <taxon>Epsilonproteobacteria</taxon>
        <taxon>Campylobacterales</taxon>
        <taxon>Helicobacteraceae</taxon>
        <taxon>Helicobacter</taxon>
    </lineage>
</organism>
<dbReference type="EMBL" id="JNOC01000078">
    <property type="protein sequence ID" value="KPH54978.1"/>
    <property type="molecule type" value="Genomic_DNA"/>
</dbReference>
<protein>
    <submittedName>
        <fullName evidence="1">Uncharacterized protein</fullName>
    </submittedName>
</protein>
<name>A0A0N0LSN6_9HELI</name>
<evidence type="ECO:0000313" key="1">
    <source>
        <dbReference type="EMBL" id="KPH54978.1"/>
    </source>
</evidence>
<dbReference type="AlphaFoldDB" id="A0A0N0LSN6"/>
<dbReference type="Proteomes" id="UP000037997">
    <property type="component" value="Unassembled WGS sequence"/>
</dbReference>
<dbReference type="STRING" id="35818.HPU229336_04940"/>
<evidence type="ECO:0000313" key="2">
    <source>
        <dbReference type="Proteomes" id="UP000037997"/>
    </source>
</evidence>
<proteinExistence type="predicted"/>
<dbReference type="RefSeq" id="WP_054198538.1">
    <property type="nucleotide sequence ID" value="NZ_JNOC01000078.1"/>
</dbReference>
<dbReference type="PATRIC" id="fig|35818.11.peg.2237"/>
<gene>
    <name evidence="1" type="ORF">HPU229334_11310</name>
</gene>
<comment type="caution">
    <text evidence="1">The sequence shown here is derived from an EMBL/GenBank/DDBJ whole genome shotgun (WGS) entry which is preliminary data.</text>
</comment>
<accession>A0A0N0LSN6</accession>